<keyword evidence="5 9" id="KW-0812">Transmembrane</keyword>
<dbReference type="RefSeq" id="WP_170226307.1">
    <property type="nucleotide sequence ID" value="NZ_VIVQ01000001.1"/>
</dbReference>
<dbReference type="GO" id="GO:0005886">
    <property type="term" value="C:plasma membrane"/>
    <property type="evidence" value="ECO:0007669"/>
    <property type="project" value="UniProtKB-SubCell"/>
</dbReference>
<gene>
    <name evidence="11" type="ORF">BKA23_0084</name>
</gene>
<reference evidence="11 12" key="1">
    <citation type="submission" date="2019-06" db="EMBL/GenBank/DDBJ databases">
        <title>Sequencing the genomes of 1000 actinobacteria strains.</title>
        <authorList>
            <person name="Klenk H.-P."/>
        </authorList>
    </citation>
    <scope>NUCLEOTIDE SEQUENCE [LARGE SCALE GENOMIC DNA]</scope>
    <source>
        <strain evidence="11 12">DSM 19560</strain>
    </source>
</reference>
<evidence type="ECO:0000256" key="7">
    <source>
        <dbReference type="ARBA" id="ARBA00023136"/>
    </source>
</evidence>
<evidence type="ECO:0000256" key="9">
    <source>
        <dbReference type="SAM" id="Phobius"/>
    </source>
</evidence>
<keyword evidence="7 9" id="KW-0472">Membrane</keyword>
<feature type="transmembrane region" description="Helical" evidence="9">
    <location>
        <begin position="34"/>
        <end position="52"/>
    </location>
</feature>
<feature type="transmembrane region" description="Helical" evidence="9">
    <location>
        <begin position="103"/>
        <end position="121"/>
    </location>
</feature>
<evidence type="ECO:0000313" key="11">
    <source>
        <dbReference type="EMBL" id="TWE11322.1"/>
    </source>
</evidence>
<comment type="subcellular location">
    <subcellularLocation>
        <location evidence="1">Cell membrane</location>
        <topology evidence="1">Multi-pass membrane protein</topology>
    </subcellularLocation>
</comment>
<feature type="transmembrane region" description="Helical" evidence="9">
    <location>
        <begin position="127"/>
        <end position="148"/>
    </location>
</feature>
<evidence type="ECO:0000256" key="2">
    <source>
        <dbReference type="ARBA" id="ARBA00022475"/>
    </source>
</evidence>
<evidence type="ECO:0000256" key="8">
    <source>
        <dbReference type="SAM" id="MobiDB-lite"/>
    </source>
</evidence>
<dbReference type="GO" id="GO:0010041">
    <property type="term" value="P:response to iron(III) ion"/>
    <property type="evidence" value="ECO:0007669"/>
    <property type="project" value="TreeGrafter"/>
</dbReference>
<organism evidence="11 12">
    <name type="scientific">Rudaeicoccus suwonensis</name>
    <dbReference type="NCBI Taxonomy" id="657409"/>
    <lineage>
        <taxon>Bacteria</taxon>
        <taxon>Bacillati</taxon>
        <taxon>Actinomycetota</taxon>
        <taxon>Actinomycetes</taxon>
        <taxon>Micrococcales</taxon>
        <taxon>Dermacoccaceae</taxon>
        <taxon>Rudaeicoccus</taxon>
    </lineage>
</organism>
<dbReference type="InterPro" id="IPR050297">
    <property type="entry name" value="LipidA_mod_glycosyltrf_83"/>
</dbReference>
<dbReference type="AlphaFoldDB" id="A0A561E6U0"/>
<evidence type="ECO:0000256" key="6">
    <source>
        <dbReference type="ARBA" id="ARBA00022989"/>
    </source>
</evidence>
<dbReference type="InterPro" id="IPR038731">
    <property type="entry name" value="RgtA/B/C-like"/>
</dbReference>
<sequence length="543" mass="56832">MPSTNPPSDTTPPVPGDPGAADPSARSGTCPSRIGWCWAGIAICIGLIASWVPGYWYDESASISAARRPLPALIGMLHHLDLVHSQFYFFLHFWSAAFGWSTFATRAPSAVVYGVCTYVVWRLADRWFGPLAASAAAATFVILPGSAWTALEARGFAMAMMWLLLATWCLVGARESRWRWIGYVALMLLACWGEIYVLMAIVAHALIARHTRRFRPWLIAAVVMSVLVAPFFVAASRQTGQLGGQAGFGLSGLPGTVLHSTFFVGPHDPHSPVPGLMLGSYLAMAVVLALVIVALVTASRGRGSAAAASTSPASAPPTSAPPTSPASASSASASSASASSSSAPLAWALAVWALLPPVATFVISLRDSGAMYSTRYFAFCCPALAILAGAGVAVLRGRWLRVGVMALVILGCLPLLVAKRTPTGKAGQNFAAVAHDVTRLRPDAVVYDDPRARAPSVAYPAAFAGLPDLSLAQGRIASDSLFGTDRTPGQIAALARDGGYGRIALVTWGSPRGAVLDALRGIGCQVTTTWTSIKVDVTDLSCP</sequence>
<evidence type="ECO:0000256" key="1">
    <source>
        <dbReference type="ARBA" id="ARBA00004651"/>
    </source>
</evidence>
<dbReference type="EMBL" id="VIVQ01000001">
    <property type="protein sequence ID" value="TWE11322.1"/>
    <property type="molecule type" value="Genomic_DNA"/>
</dbReference>
<evidence type="ECO:0000259" key="10">
    <source>
        <dbReference type="Pfam" id="PF13231"/>
    </source>
</evidence>
<feature type="transmembrane region" description="Helical" evidence="9">
    <location>
        <begin position="180"/>
        <end position="207"/>
    </location>
</feature>
<dbReference type="PANTHER" id="PTHR33908">
    <property type="entry name" value="MANNOSYLTRANSFERASE YKCB-RELATED"/>
    <property type="match status" value="1"/>
</dbReference>
<keyword evidence="2" id="KW-1003">Cell membrane</keyword>
<feature type="transmembrane region" description="Helical" evidence="9">
    <location>
        <begin position="345"/>
        <end position="364"/>
    </location>
</feature>
<feature type="transmembrane region" description="Helical" evidence="9">
    <location>
        <begin position="399"/>
        <end position="418"/>
    </location>
</feature>
<name>A0A561E6U0_9MICO</name>
<feature type="transmembrane region" description="Helical" evidence="9">
    <location>
        <begin position="155"/>
        <end position="174"/>
    </location>
</feature>
<dbReference type="GO" id="GO:0009103">
    <property type="term" value="P:lipopolysaccharide biosynthetic process"/>
    <property type="evidence" value="ECO:0007669"/>
    <property type="project" value="UniProtKB-ARBA"/>
</dbReference>
<proteinExistence type="predicted"/>
<feature type="transmembrane region" description="Helical" evidence="9">
    <location>
        <begin position="246"/>
        <end position="264"/>
    </location>
</feature>
<evidence type="ECO:0000256" key="4">
    <source>
        <dbReference type="ARBA" id="ARBA00022679"/>
    </source>
</evidence>
<feature type="domain" description="Glycosyltransferase RgtA/B/C/D-like" evidence="10">
    <location>
        <begin position="88"/>
        <end position="231"/>
    </location>
</feature>
<dbReference type="PANTHER" id="PTHR33908:SF3">
    <property type="entry name" value="UNDECAPRENYL PHOSPHATE-ALPHA-4-AMINO-4-DEOXY-L-ARABINOSE ARABINOSYL TRANSFERASE"/>
    <property type="match status" value="1"/>
</dbReference>
<dbReference type="Proteomes" id="UP000318297">
    <property type="component" value="Unassembled WGS sequence"/>
</dbReference>
<dbReference type="Pfam" id="PF13231">
    <property type="entry name" value="PMT_2"/>
    <property type="match status" value="1"/>
</dbReference>
<accession>A0A561E6U0</accession>
<evidence type="ECO:0000256" key="3">
    <source>
        <dbReference type="ARBA" id="ARBA00022676"/>
    </source>
</evidence>
<feature type="transmembrane region" description="Helical" evidence="9">
    <location>
        <begin position="376"/>
        <end position="393"/>
    </location>
</feature>
<comment type="caution">
    <text evidence="11">The sequence shown here is derived from an EMBL/GenBank/DDBJ whole genome shotgun (WGS) entry which is preliminary data.</text>
</comment>
<feature type="transmembrane region" description="Helical" evidence="9">
    <location>
        <begin position="276"/>
        <end position="296"/>
    </location>
</feature>
<keyword evidence="3 11" id="KW-0328">Glycosyltransferase</keyword>
<evidence type="ECO:0000256" key="5">
    <source>
        <dbReference type="ARBA" id="ARBA00022692"/>
    </source>
</evidence>
<keyword evidence="4 11" id="KW-0808">Transferase</keyword>
<dbReference type="GO" id="GO:0016763">
    <property type="term" value="F:pentosyltransferase activity"/>
    <property type="evidence" value="ECO:0007669"/>
    <property type="project" value="TreeGrafter"/>
</dbReference>
<keyword evidence="6 9" id="KW-1133">Transmembrane helix</keyword>
<feature type="transmembrane region" description="Helical" evidence="9">
    <location>
        <begin position="214"/>
        <end position="234"/>
    </location>
</feature>
<evidence type="ECO:0000313" key="12">
    <source>
        <dbReference type="Proteomes" id="UP000318297"/>
    </source>
</evidence>
<feature type="region of interest" description="Disordered" evidence="8">
    <location>
        <begin position="1"/>
        <end position="26"/>
    </location>
</feature>
<feature type="compositionally biased region" description="Pro residues" evidence="8">
    <location>
        <begin position="314"/>
        <end position="324"/>
    </location>
</feature>
<feature type="region of interest" description="Disordered" evidence="8">
    <location>
        <begin position="306"/>
        <end position="331"/>
    </location>
</feature>
<protein>
    <submittedName>
        <fullName evidence="11">Dolichyl-phosphate-mannose-protein mannosyltransferase</fullName>
    </submittedName>
</protein>
<keyword evidence="12" id="KW-1185">Reference proteome</keyword>